<evidence type="ECO:0000259" key="1">
    <source>
        <dbReference type="Pfam" id="PF02627"/>
    </source>
</evidence>
<dbReference type="Pfam" id="PF02627">
    <property type="entry name" value="CMD"/>
    <property type="match status" value="1"/>
</dbReference>
<dbReference type="AlphaFoldDB" id="A0A7H9HML2"/>
<dbReference type="GO" id="GO:0051920">
    <property type="term" value="F:peroxiredoxin activity"/>
    <property type="evidence" value="ECO:0007669"/>
    <property type="project" value="InterPro"/>
</dbReference>
<dbReference type="EMBL" id="CP059268">
    <property type="protein sequence ID" value="QLQ79018.1"/>
    <property type="molecule type" value="Genomic_DNA"/>
</dbReference>
<evidence type="ECO:0000313" key="2">
    <source>
        <dbReference type="EMBL" id="QLQ79018.1"/>
    </source>
</evidence>
<dbReference type="OrthoDB" id="5537330at2759"/>
<organism evidence="2 3">
    <name type="scientific">Torulaspora globosa</name>
    <dbReference type="NCBI Taxonomy" id="48254"/>
    <lineage>
        <taxon>Eukaryota</taxon>
        <taxon>Fungi</taxon>
        <taxon>Dikarya</taxon>
        <taxon>Ascomycota</taxon>
        <taxon>Saccharomycotina</taxon>
        <taxon>Saccharomycetes</taxon>
        <taxon>Saccharomycetales</taxon>
        <taxon>Saccharomycetaceae</taxon>
        <taxon>Torulaspora</taxon>
    </lineage>
</organism>
<dbReference type="SUPFAM" id="SSF69118">
    <property type="entry name" value="AhpD-like"/>
    <property type="match status" value="1"/>
</dbReference>
<dbReference type="InterPro" id="IPR029032">
    <property type="entry name" value="AhpD-like"/>
</dbReference>
<gene>
    <name evidence="2" type="ORF">HG537_0B03650</name>
</gene>
<accession>A0A7H9HML2</accession>
<dbReference type="InterPro" id="IPR052999">
    <property type="entry name" value="PTS1_Protein"/>
</dbReference>
<name>A0A7H9HML2_9SACH</name>
<dbReference type="Gene3D" id="1.20.1290.10">
    <property type="entry name" value="AhpD-like"/>
    <property type="match status" value="1"/>
</dbReference>
<sequence>MVSILNAQKLVSLAQFHPKLKNIWYLIAAVTFSVCNQPQEIRKLYHYALLFNSDGEKNDVRTVADRTIDLLRNEQVAVRNLIDELYPQPSALQRQLTERFREALMKSGPLGGLPKAINVLTQLKEVTPTKLLPFTLEIDPFKAARGGEPCYQSVGRALEDREKTTKRGIEHWNQIYSKVSKRVVNNLNTCYPDLWYYTLVHVYGPLLSYDEILSAQETNLIIIAALVPQDVIPQLRGHLKGALNLGCDSETVEAARNLAILVSGWCGVVLKSDVVKL</sequence>
<protein>
    <recommendedName>
        <fullName evidence="1">Carboxymuconolactone decarboxylase-like domain-containing protein</fullName>
    </recommendedName>
</protein>
<dbReference type="InterPro" id="IPR003779">
    <property type="entry name" value="CMD-like"/>
</dbReference>
<proteinExistence type="predicted"/>
<reference evidence="2 3" key="1">
    <citation type="submission" date="2020-06" db="EMBL/GenBank/DDBJ databases">
        <title>The yeast mating-type switching endonuclease HO is a domesticated member of an unorthodox homing genetic element family.</title>
        <authorList>
            <person name="Coughlan A.Y."/>
            <person name="Lombardi L."/>
            <person name="Braun-Galleani S."/>
            <person name="Martos A.R."/>
            <person name="Galeote V."/>
            <person name="Bigey F."/>
            <person name="Dequin S."/>
            <person name="Byrne K.P."/>
            <person name="Wolfe K.H."/>
        </authorList>
    </citation>
    <scope>NUCLEOTIDE SEQUENCE [LARGE SCALE GENOMIC DNA]</scope>
    <source>
        <strain evidence="2 3">CBS2947</strain>
    </source>
</reference>
<dbReference type="PANTHER" id="PTHR28180">
    <property type="entry name" value="CONSERVED MITOCHONDRIAL PROTEIN-RELATED"/>
    <property type="match status" value="1"/>
</dbReference>
<feature type="domain" description="Carboxymuconolactone decarboxylase-like" evidence="1">
    <location>
        <begin position="200"/>
        <end position="267"/>
    </location>
</feature>
<dbReference type="Proteomes" id="UP000510647">
    <property type="component" value="Chromosome 2"/>
</dbReference>
<dbReference type="PANTHER" id="PTHR28180:SF2">
    <property type="entry name" value="PEROXISOMAL PROTEIN 2"/>
    <property type="match status" value="1"/>
</dbReference>
<evidence type="ECO:0000313" key="3">
    <source>
        <dbReference type="Proteomes" id="UP000510647"/>
    </source>
</evidence>
<keyword evidence="3" id="KW-1185">Reference proteome</keyword>